<evidence type="ECO:0000313" key="3">
    <source>
        <dbReference type="Proteomes" id="UP000054270"/>
    </source>
</evidence>
<dbReference type="InterPro" id="IPR008962">
    <property type="entry name" value="PapD-like_sf"/>
</dbReference>
<dbReference type="AlphaFoldDB" id="A0A0D2LDH1"/>
<dbReference type="STRING" id="945553.A0A0D2LDH1"/>
<dbReference type="SUPFAM" id="SSF49354">
    <property type="entry name" value="PapD-like"/>
    <property type="match status" value="1"/>
</dbReference>
<dbReference type="OrthoDB" id="264603at2759"/>
<organism evidence="2 3">
    <name type="scientific">Hypholoma sublateritium (strain FD-334 SS-4)</name>
    <dbReference type="NCBI Taxonomy" id="945553"/>
    <lineage>
        <taxon>Eukaryota</taxon>
        <taxon>Fungi</taxon>
        <taxon>Dikarya</taxon>
        <taxon>Basidiomycota</taxon>
        <taxon>Agaricomycotina</taxon>
        <taxon>Agaricomycetes</taxon>
        <taxon>Agaricomycetidae</taxon>
        <taxon>Agaricales</taxon>
        <taxon>Agaricineae</taxon>
        <taxon>Strophariaceae</taxon>
        <taxon>Hypholoma</taxon>
    </lineage>
</organism>
<reference evidence="3" key="1">
    <citation type="submission" date="2014-04" db="EMBL/GenBank/DDBJ databases">
        <title>Evolutionary Origins and Diversification of the Mycorrhizal Mutualists.</title>
        <authorList>
            <consortium name="DOE Joint Genome Institute"/>
            <consortium name="Mycorrhizal Genomics Consortium"/>
            <person name="Kohler A."/>
            <person name="Kuo A."/>
            <person name="Nagy L.G."/>
            <person name="Floudas D."/>
            <person name="Copeland A."/>
            <person name="Barry K.W."/>
            <person name="Cichocki N."/>
            <person name="Veneault-Fourrey C."/>
            <person name="LaButti K."/>
            <person name="Lindquist E.A."/>
            <person name="Lipzen A."/>
            <person name="Lundell T."/>
            <person name="Morin E."/>
            <person name="Murat C."/>
            <person name="Riley R."/>
            <person name="Ohm R."/>
            <person name="Sun H."/>
            <person name="Tunlid A."/>
            <person name="Henrissat B."/>
            <person name="Grigoriev I.V."/>
            <person name="Hibbett D.S."/>
            <person name="Martin F."/>
        </authorList>
    </citation>
    <scope>NUCLEOTIDE SEQUENCE [LARGE SCALE GENOMIC DNA]</scope>
    <source>
        <strain evidence="3">FD-334 SS-4</strain>
    </source>
</reference>
<dbReference type="InterPro" id="IPR013783">
    <property type="entry name" value="Ig-like_fold"/>
</dbReference>
<gene>
    <name evidence="2" type="ORF">HYPSUDRAFT_53029</name>
</gene>
<accession>A0A0D2LDH1</accession>
<evidence type="ECO:0000313" key="2">
    <source>
        <dbReference type="EMBL" id="KJA25462.1"/>
    </source>
</evidence>
<feature type="compositionally biased region" description="Polar residues" evidence="1">
    <location>
        <begin position="44"/>
        <end position="53"/>
    </location>
</feature>
<proteinExistence type="predicted"/>
<evidence type="ECO:0000256" key="1">
    <source>
        <dbReference type="SAM" id="MobiDB-lite"/>
    </source>
</evidence>
<dbReference type="Proteomes" id="UP000054270">
    <property type="component" value="Unassembled WGS sequence"/>
</dbReference>
<dbReference type="Gene3D" id="2.60.40.10">
    <property type="entry name" value="Immunoglobulins"/>
    <property type="match status" value="1"/>
</dbReference>
<dbReference type="EMBL" id="KN817531">
    <property type="protein sequence ID" value="KJA25462.1"/>
    <property type="molecule type" value="Genomic_DNA"/>
</dbReference>
<protein>
    <recommendedName>
        <fullName evidence="4">MSP domain-containing protein</fullName>
    </recommendedName>
</protein>
<sequence length="488" mass="54991">MTGVPNVEMHWLPPAETERATDDVSQGLPEAQADLPSELEPPANRTSPSTARSGQGFRVDFHPDGTFYFQRLLSRTTSGSLRISNPNAYPVTFKLKTTHPQTWYHFLSNESHGLVENAPLPEEPPLHKRCSHKILVEIYAIISEEDDLPQNNALDSSRRHTPARFYTFNVVYIPAEGLKQAEMSKYAAGTADTFCDEQEGLVDTATHSLSKHALIVGNAEPSSGSVEEKALEILEREVHQMSCKKMGVSFYPTDTLLFRIEKRPLEKEPPPEETCKDQFQVEITTIAFERDRQVPASDVCENPTDKNPGEFYKFNVKYIPALADGFASDDLAEYEAGMAPPIPEELFDIYPNTHLCFKRPLRNPLNLKKHITITNLFTRPMAFMTLVTAQNAQWAAANSNKQTIFHKKLPVLFIAQNGLTLEEEVIKARQGLLDHLRDMEMLEEVGRSNLPRRGEANEGDTYLKQPTKAQETFIRGWLLSVAPNMIPE</sequence>
<name>A0A0D2LDH1_HYPSF</name>
<feature type="region of interest" description="Disordered" evidence="1">
    <location>
        <begin position="1"/>
        <end position="57"/>
    </location>
</feature>
<evidence type="ECO:0008006" key="4">
    <source>
        <dbReference type="Google" id="ProtNLM"/>
    </source>
</evidence>
<keyword evidence="3" id="KW-1185">Reference proteome</keyword>